<gene>
    <name evidence="1" type="ORF">GDO81_008356</name>
</gene>
<dbReference type="EMBL" id="WNYA01000003">
    <property type="protein sequence ID" value="KAG8583285.1"/>
    <property type="molecule type" value="Genomic_DNA"/>
</dbReference>
<protein>
    <submittedName>
        <fullName evidence="1">Uncharacterized protein</fullName>
    </submittedName>
</protein>
<dbReference type="Proteomes" id="UP000824782">
    <property type="component" value="Unassembled WGS sequence"/>
</dbReference>
<proteinExistence type="predicted"/>
<name>A0AAV7CE84_ENGPU</name>
<evidence type="ECO:0000313" key="2">
    <source>
        <dbReference type="Proteomes" id="UP000824782"/>
    </source>
</evidence>
<keyword evidence="2" id="KW-1185">Reference proteome</keyword>
<dbReference type="AlphaFoldDB" id="A0AAV7CE84"/>
<sequence length="82" mass="9070">EQTVRMPVQYMSAIDFSYEHGPYGLQGLHNACGLCHLPPSGGALTSVGWLISNRSSRLAFQWLMMSASLRRSSSRLTDMTAH</sequence>
<evidence type="ECO:0000313" key="1">
    <source>
        <dbReference type="EMBL" id="KAG8583285.1"/>
    </source>
</evidence>
<feature type="non-terminal residue" evidence="1">
    <location>
        <position position="1"/>
    </location>
</feature>
<reference evidence="1" key="1">
    <citation type="thesis" date="2020" institute="ProQuest LLC" country="789 East Eisenhower Parkway, Ann Arbor, MI, USA">
        <title>Comparative Genomics and Chromosome Evolution.</title>
        <authorList>
            <person name="Mudd A.B."/>
        </authorList>
    </citation>
    <scope>NUCLEOTIDE SEQUENCE</scope>
    <source>
        <strain evidence="1">237g6f4</strain>
        <tissue evidence="1">Blood</tissue>
    </source>
</reference>
<organism evidence="1 2">
    <name type="scientific">Engystomops pustulosus</name>
    <name type="common">Tungara frog</name>
    <name type="synonym">Physalaemus pustulosus</name>
    <dbReference type="NCBI Taxonomy" id="76066"/>
    <lineage>
        <taxon>Eukaryota</taxon>
        <taxon>Metazoa</taxon>
        <taxon>Chordata</taxon>
        <taxon>Craniata</taxon>
        <taxon>Vertebrata</taxon>
        <taxon>Euteleostomi</taxon>
        <taxon>Amphibia</taxon>
        <taxon>Batrachia</taxon>
        <taxon>Anura</taxon>
        <taxon>Neobatrachia</taxon>
        <taxon>Hyloidea</taxon>
        <taxon>Leptodactylidae</taxon>
        <taxon>Leiuperinae</taxon>
        <taxon>Engystomops</taxon>
    </lineage>
</organism>
<comment type="caution">
    <text evidence="1">The sequence shown here is derived from an EMBL/GenBank/DDBJ whole genome shotgun (WGS) entry which is preliminary data.</text>
</comment>
<accession>A0AAV7CE84</accession>